<dbReference type="EMBL" id="CP042161">
    <property type="protein sequence ID" value="QDS37378.1"/>
    <property type="molecule type" value="Genomic_DNA"/>
</dbReference>
<name>A0A517IEX4_BREBE</name>
<gene>
    <name evidence="2" type="ORF">FPS98_27300</name>
</gene>
<feature type="transmembrane region" description="Helical" evidence="1">
    <location>
        <begin position="40"/>
        <end position="58"/>
    </location>
</feature>
<protein>
    <submittedName>
        <fullName evidence="2">Uncharacterized protein</fullName>
    </submittedName>
</protein>
<reference evidence="2 3" key="1">
    <citation type="submission" date="2019-07" db="EMBL/GenBank/DDBJ databases">
        <title>Characterization of Brevibacillus brevis HK544, as a potential biocontrol agent.</title>
        <authorList>
            <person name="Kim H."/>
        </authorList>
    </citation>
    <scope>NUCLEOTIDE SEQUENCE [LARGE SCALE GENOMIC DNA]</scope>
    <source>
        <strain evidence="2 3">HK544</strain>
    </source>
</reference>
<dbReference type="Proteomes" id="UP000317713">
    <property type="component" value="Chromosome"/>
</dbReference>
<keyword evidence="1" id="KW-0812">Transmembrane</keyword>
<evidence type="ECO:0000256" key="1">
    <source>
        <dbReference type="SAM" id="Phobius"/>
    </source>
</evidence>
<dbReference type="AlphaFoldDB" id="A0A517IEX4"/>
<proteinExistence type="predicted"/>
<sequence>MPLDLSVDTGDLNLMAIKFGIWSVLMIVALVIVERFIPRILRGIARATVVLGGIYLLALRLS</sequence>
<keyword evidence="1" id="KW-1133">Transmembrane helix</keyword>
<feature type="transmembrane region" description="Helical" evidence="1">
    <location>
        <begin position="12"/>
        <end position="33"/>
    </location>
</feature>
<evidence type="ECO:0000313" key="2">
    <source>
        <dbReference type="EMBL" id="QDS37378.1"/>
    </source>
</evidence>
<evidence type="ECO:0000313" key="3">
    <source>
        <dbReference type="Proteomes" id="UP000317713"/>
    </source>
</evidence>
<organism evidence="2 3">
    <name type="scientific">Brevibacillus brevis</name>
    <name type="common">Bacillus brevis</name>
    <dbReference type="NCBI Taxonomy" id="1393"/>
    <lineage>
        <taxon>Bacteria</taxon>
        <taxon>Bacillati</taxon>
        <taxon>Bacillota</taxon>
        <taxon>Bacilli</taxon>
        <taxon>Bacillales</taxon>
        <taxon>Paenibacillaceae</taxon>
        <taxon>Brevibacillus</taxon>
    </lineage>
</organism>
<keyword evidence="1" id="KW-0472">Membrane</keyword>
<accession>A0A517IEX4</accession>
<dbReference type="RefSeq" id="WP_144618806.1">
    <property type="nucleotide sequence ID" value="NZ_CP042161.1"/>
</dbReference>